<organism evidence="1 2">
    <name type="scientific">Lentinus brumalis</name>
    <dbReference type="NCBI Taxonomy" id="2498619"/>
    <lineage>
        <taxon>Eukaryota</taxon>
        <taxon>Fungi</taxon>
        <taxon>Dikarya</taxon>
        <taxon>Basidiomycota</taxon>
        <taxon>Agaricomycotina</taxon>
        <taxon>Agaricomycetes</taxon>
        <taxon>Polyporales</taxon>
        <taxon>Polyporaceae</taxon>
        <taxon>Lentinus</taxon>
    </lineage>
</organism>
<proteinExistence type="predicted"/>
<accession>A0A371D6G6</accession>
<dbReference type="Proteomes" id="UP000256964">
    <property type="component" value="Unassembled WGS sequence"/>
</dbReference>
<evidence type="ECO:0000313" key="2">
    <source>
        <dbReference type="Proteomes" id="UP000256964"/>
    </source>
</evidence>
<dbReference type="AlphaFoldDB" id="A0A371D6G6"/>
<sequence length="159" mass="18342">MANVFRRFRAHLPEQYRVPDASRSSHGHWAPRGAFTRRHRLLLDADPFEHPPRSATALWPPRFPRVRCFLLLIRPERSPFFSTSPLTLSAQFFVQESSGQHIRRPNTHLGAFKSYCNMPFCMRLSDRMLVLSITASRCGRWRGPPRVSADRVDRGGSLS</sequence>
<reference evidence="1 2" key="1">
    <citation type="journal article" date="2018" name="Biotechnol. Biofuels">
        <title>Integrative visual omics of the white-rot fungus Polyporus brumalis exposes the biotechnological potential of its oxidative enzymes for delignifying raw plant biomass.</title>
        <authorList>
            <person name="Miyauchi S."/>
            <person name="Rancon A."/>
            <person name="Drula E."/>
            <person name="Hage H."/>
            <person name="Chaduli D."/>
            <person name="Favel A."/>
            <person name="Grisel S."/>
            <person name="Henrissat B."/>
            <person name="Herpoel-Gimbert I."/>
            <person name="Ruiz-Duenas F.J."/>
            <person name="Chevret D."/>
            <person name="Hainaut M."/>
            <person name="Lin J."/>
            <person name="Wang M."/>
            <person name="Pangilinan J."/>
            <person name="Lipzen A."/>
            <person name="Lesage-Meessen L."/>
            <person name="Navarro D."/>
            <person name="Riley R."/>
            <person name="Grigoriev I.V."/>
            <person name="Zhou S."/>
            <person name="Raouche S."/>
            <person name="Rosso M.N."/>
        </authorList>
    </citation>
    <scope>NUCLEOTIDE SEQUENCE [LARGE SCALE GENOMIC DNA]</scope>
    <source>
        <strain evidence="1 2">BRFM 1820</strain>
    </source>
</reference>
<evidence type="ECO:0000313" key="1">
    <source>
        <dbReference type="EMBL" id="RDX48082.1"/>
    </source>
</evidence>
<name>A0A371D6G6_9APHY</name>
<keyword evidence="2" id="KW-1185">Reference proteome</keyword>
<protein>
    <submittedName>
        <fullName evidence="1">Uncharacterized protein</fullName>
    </submittedName>
</protein>
<dbReference type="EMBL" id="KZ857414">
    <property type="protein sequence ID" value="RDX48082.1"/>
    <property type="molecule type" value="Genomic_DNA"/>
</dbReference>
<gene>
    <name evidence="1" type="ORF">OH76DRAFT_1405336</name>
</gene>